<evidence type="ECO:0000313" key="1">
    <source>
        <dbReference type="EMBL" id="XOU13280.1"/>
    </source>
</evidence>
<keyword evidence="1" id="KW-0614">Plasmid</keyword>
<gene>
    <name evidence="1" type="ORF">QIA45_05260</name>
</gene>
<keyword evidence="2" id="KW-1185">Reference proteome</keyword>
<dbReference type="Proteomes" id="UP001305787">
    <property type="component" value="Plasmid lp28-8"/>
</dbReference>
<accession>A0ACD5G600</accession>
<sequence>MKKTQKILDEILKRIAKVKSAESIEEIKLARGGARFVSNKSTYMPNSG</sequence>
<evidence type="ECO:0000313" key="2">
    <source>
        <dbReference type="Proteomes" id="UP001305787"/>
    </source>
</evidence>
<protein>
    <submittedName>
        <fullName evidence="1">Uncharacterized protein</fullName>
    </submittedName>
</protein>
<organism evidence="1 2">
    <name type="scientific">Borrelia andersonii</name>
    <name type="common">Borreliella andersonii</name>
    <dbReference type="NCBI Taxonomy" id="42109"/>
    <lineage>
        <taxon>Bacteria</taxon>
        <taxon>Pseudomonadati</taxon>
        <taxon>Spirochaetota</taxon>
        <taxon>Spirochaetia</taxon>
        <taxon>Spirochaetales</taxon>
        <taxon>Borreliaceae</taxon>
        <taxon>Borreliella</taxon>
    </lineage>
</organism>
<name>A0ACD5G600_BORAD</name>
<dbReference type="EMBL" id="CP179265">
    <property type="protein sequence ID" value="XOU13280.1"/>
    <property type="molecule type" value="Genomic_DNA"/>
</dbReference>
<geneLocation type="plasmid" evidence="1 2">
    <name>lp28-8</name>
</geneLocation>
<proteinExistence type="predicted"/>
<reference evidence="1" key="1">
    <citation type="submission" date="2024-11" db="EMBL/GenBank/DDBJ databases">
        <title>Sequencing of Borrelia variable plasmids from multiple Borrelia sensu lato isolates.</title>
        <authorList>
            <person name="Mongodin E.F."/>
            <person name="Rudenko N."/>
            <person name="Fraser C.M."/>
            <person name="Schutzer S."/>
            <person name="Luft B."/>
            <person name="Morgan R."/>
            <person name="Casjens S."/>
            <person name="Qiu W."/>
        </authorList>
    </citation>
    <scope>NUCLEOTIDE SEQUENCE</scope>
    <source>
        <strain evidence="1">21038</strain>
    </source>
</reference>